<dbReference type="Gene3D" id="3.40.30.10">
    <property type="entry name" value="Glutaredoxin"/>
    <property type="match status" value="1"/>
</dbReference>
<evidence type="ECO:0000313" key="5">
    <source>
        <dbReference type="Proteomes" id="UP000027604"/>
    </source>
</evidence>
<dbReference type="eggNOG" id="COG3917">
    <property type="taxonomic scope" value="Bacteria"/>
</dbReference>
<dbReference type="Proteomes" id="UP000027604">
    <property type="component" value="Chromosome I"/>
</dbReference>
<dbReference type="EC" id="5.99.1.4" evidence="1"/>
<dbReference type="InterPro" id="IPR001853">
    <property type="entry name" value="DSBA-like_thioredoxin_dom"/>
</dbReference>
<protein>
    <recommendedName>
        <fullName evidence="1">2-hydroxychromene-2-carboxylate isomerase</fullName>
        <ecNumber evidence="1">5.99.1.4</ecNumber>
    </recommendedName>
</protein>
<evidence type="ECO:0000259" key="3">
    <source>
        <dbReference type="Pfam" id="PF01323"/>
    </source>
</evidence>
<feature type="active site" description="Nucleophile" evidence="2">
    <location>
        <position position="16"/>
    </location>
</feature>
<comment type="similarity">
    <text evidence="1">Belongs to the GST superfamily. NadH family.</text>
</comment>
<dbReference type="RefSeq" id="WP_038489994.1">
    <property type="nucleotide sequence ID" value="NZ_BCTH01000120.1"/>
</dbReference>
<dbReference type="HOGENOM" id="CLU_069253_1_3_4"/>
<evidence type="ECO:0000256" key="2">
    <source>
        <dbReference type="PIRSR" id="PIRSR006386-1"/>
    </source>
</evidence>
<accession>W0V296</accession>
<dbReference type="PANTHER" id="PTHR42943">
    <property type="entry name" value="GLUTATHIONE S-TRANSFERASE KAPPA"/>
    <property type="match status" value="1"/>
</dbReference>
<sequence length="203" mass="22837">MHTSTRTLEFWFDFSSNYSYLSVMRIEALARQAAIGVLWKPILLGAIFKSLGQQTSPFVLQQQKGAYVWNDMRRQCEKYGLPWRRPSVFPRSSVLAARVALIGADEGWIAPFSQRMMTLNFALDRDIGDAENVSAVLTEMGLETEDVIARALSPDNKQRLRSQTEEARQRGIFGAPSFIGGGELFWGNDRLEDALRYAAPPAT</sequence>
<dbReference type="InterPro" id="IPR036249">
    <property type="entry name" value="Thioredoxin-like_sf"/>
</dbReference>
<feature type="domain" description="DSBA-like thioredoxin" evidence="3">
    <location>
        <begin position="7"/>
        <end position="193"/>
    </location>
</feature>
<dbReference type="InterPro" id="IPR044087">
    <property type="entry name" value="NahD-like"/>
</dbReference>
<dbReference type="PIRSF" id="PIRSF006386">
    <property type="entry name" value="HCCAis_GSTk"/>
    <property type="match status" value="1"/>
</dbReference>
<dbReference type="PATRIC" id="fig|1349767.4.peg.3043"/>
<reference evidence="4 5" key="1">
    <citation type="journal article" date="2015" name="Genome Announc.">
        <title>Genome Sequence of Mushroom Soft-Rot Pathogen Janthinobacterium agaricidamnosum.</title>
        <authorList>
            <person name="Graupner K."/>
            <person name="Lackner G."/>
            <person name="Hertweck C."/>
        </authorList>
    </citation>
    <scope>NUCLEOTIDE SEQUENCE [LARGE SCALE GENOMIC DNA]</scope>
    <source>
        <strain evidence="5">NBRC 102515 / DSM 9628</strain>
    </source>
</reference>
<comment type="catalytic activity">
    <reaction evidence="1">
        <text>2-hydroxychromene-2-carboxylate = (3E)-4-(2-hydroxyphenyl)-2-oxobut-3-enoate</text>
        <dbReference type="Rhea" id="RHEA:27401"/>
        <dbReference type="ChEBI" id="CHEBI:59350"/>
        <dbReference type="ChEBI" id="CHEBI:59353"/>
        <dbReference type="EC" id="5.99.1.4"/>
    </reaction>
</comment>
<keyword evidence="1" id="KW-0413">Isomerase</keyword>
<dbReference type="KEGG" id="jag:GJA_1333"/>
<dbReference type="STRING" id="1349767.GJA_1333"/>
<dbReference type="AlphaFoldDB" id="W0V296"/>
<dbReference type="PANTHER" id="PTHR42943:SF2">
    <property type="entry name" value="GLUTATHIONE S-TRANSFERASE KAPPA 1"/>
    <property type="match status" value="1"/>
</dbReference>
<dbReference type="InterPro" id="IPR014440">
    <property type="entry name" value="HCCAis_GSTk"/>
</dbReference>
<dbReference type="GO" id="GO:0004602">
    <property type="term" value="F:glutathione peroxidase activity"/>
    <property type="evidence" value="ECO:0007669"/>
    <property type="project" value="TreeGrafter"/>
</dbReference>
<dbReference type="GO" id="GO:1901170">
    <property type="term" value="P:naphthalene catabolic process"/>
    <property type="evidence" value="ECO:0007669"/>
    <property type="project" value="InterPro"/>
</dbReference>
<dbReference type="GO" id="GO:0006749">
    <property type="term" value="P:glutathione metabolic process"/>
    <property type="evidence" value="ECO:0007669"/>
    <property type="project" value="TreeGrafter"/>
</dbReference>
<dbReference type="SUPFAM" id="SSF52833">
    <property type="entry name" value="Thioredoxin-like"/>
    <property type="match status" value="1"/>
</dbReference>
<dbReference type="GO" id="GO:0018845">
    <property type="term" value="F:2-hydroxychromene-2-carboxylate isomerase activity"/>
    <property type="evidence" value="ECO:0007669"/>
    <property type="project" value="UniProtKB-UniRule"/>
</dbReference>
<dbReference type="OrthoDB" id="8560325at2"/>
<dbReference type="GO" id="GO:0004364">
    <property type="term" value="F:glutathione transferase activity"/>
    <property type="evidence" value="ECO:0007669"/>
    <property type="project" value="TreeGrafter"/>
</dbReference>
<keyword evidence="5" id="KW-1185">Reference proteome</keyword>
<name>W0V296_9BURK</name>
<evidence type="ECO:0000256" key="1">
    <source>
        <dbReference type="PIRNR" id="PIRNR006386"/>
    </source>
</evidence>
<dbReference type="EMBL" id="HG322949">
    <property type="protein sequence ID" value="CDG81986.1"/>
    <property type="molecule type" value="Genomic_DNA"/>
</dbReference>
<proteinExistence type="inferred from homology"/>
<gene>
    <name evidence="4" type="ORF">GJA_1333</name>
</gene>
<dbReference type="CDD" id="cd03022">
    <property type="entry name" value="DsbA_HCCA_Iso"/>
    <property type="match status" value="1"/>
</dbReference>
<dbReference type="InterPro" id="IPR051924">
    <property type="entry name" value="GST_Kappa/NadH"/>
</dbReference>
<evidence type="ECO:0000313" key="4">
    <source>
        <dbReference type="EMBL" id="CDG81986.1"/>
    </source>
</evidence>
<organism evidence="4 5">
    <name type="scientific">Janthinobacterium agaricidamnosum NBRC 102515 = DSM 9628</name>
    <dbReference type="NCBI Taxonomy" id="1349767"/>
    <lineage>
        <taxon>Bacteria</taxon>
        <taxon>Pseudomonadati</taxon>
        <taxon>Pseudomonadota</taxon>
        <taxon>Betaproteobacteria</taxon>
        <taxon>Burkholderiales</taxon>
        <taxon>Oxalobacteraceae</taxon>
        <taxon>Janthinobacterium</taxon>
    </lineage>
</organism>
<dbReference type="Pfam" id="PF01323">
    <property type="entry name" value="DSBA"/>
    <property type="match status" value="1"/>
</dbReference>